<dbReference type="Proteomes" id="UP000838748">
    <property type="component" value="Unassembled WGS sequence"/>
</dbReference>
<dbReference type="SMART" id="SM00849">
    <property type="entry name" value="Lactamase_B"/>
    <property type="match status" value="1"/>
</dbReference>
<dbReference type="InterPro" id="IPR051682">
    <property type="entry name" value="Mito_Persulfide_Diox"/>
</dbReference>
<evidence type="ECO:0000313" key="3">
    <source>
        <dbReference type="EMBL" id="CAH0539295.1"/>
    </source>
</evidence>
<dbReference type="RefSeq" id="WP_237361357.1">
    <property type="nucleotide sequence ID" value="NZ_CAKLDM010000002.1"/>
</dbReference>
<name>A0ABM9A3K0_9VIBR</name>
<evidence type="ECO:0000259" key="2">
    <source>
        <dbReference type="SMART" id="SM00849"/>
    </source>
</evidence>
<dbReference type="Gene3D" id="3.60.15.10">
    <property type="entry name" value="Ribonuclease Z/Hydroxyacylglutathione hydrolase-like"/>
    <property type="match status" value="1"/>
</dbReference>
<reference evidence="3" key="1">
    <citation type="submission" date="2021-11" db="EMBL/GenBank/DDBJ databases">
        <authorList>
            <person name="Rodrigo-Torres L."/>
            <person name="Arahal R. D."/>
            <person name="Lucena T."/>
        </authorList>
    </citation>
    <scope>NUCLEOTIDE SEQUENCE</scope>
    <source>
        <strain evidence="3">CECT 7928</strain>
    </source>
</reference>
<comment type="caution">
    <text evidence="3">The sequence shown here is derived from an EMBL/GenBank/DDBJ whole genome shotgun (WGS) entry which is preliminary data.</text>
</comment>
<gene>
    <name evidence="3" type="ORF">VMF7928_02044</name>
</gene>
<evidence type="ECO:0000256" key="1">
    <source>
        <dbReference type="ARBA" id="ARBA00022723"/>
    </source>
</evidence>
<keyword evidence="4" id="KW-1185">Reference proteome</keyword>
<feature type="domain" description="Metallo-beta-lactamase" evidence="2">
    <location>
        <begin position="12"/>
        <end position="193"/>
    </location>
</feature>
<dbReference type="GO" id="GO:0016787">
    <property type="term" value="F:hydrolase activity"/>
    <property type="evidence" value="ECO:0007669"/>
    <property type="project" value="UniProtKB-KW"/>
</dbReference>
<protein>
    <submittedName>
        <fullName evidence="3">Metallo-hydrolase</fullName>
        <ecNumber evidence="3">3.-.-.-</ecNumber>
    </submittedName>
</protein>
<dbReference type="InterPro" id="IPR036866">
    <property type="entry name" value="RibonucZ/Hydroxyglut_hydro"/>
</dbReference>
<sequence length="258" mass="28856">MKVQPFFHRPTGTLTYLVSSSTQAAVIDPVLGYSDGSIDDAYLKQIIQSIQHQSLNVKYILETHIHADHLSGAKSLQAEVGGQIGISERINDVYRQWEGLCKGKPIMSFDILLNQNMTLKFGNEEIEIIETPGHTPTDITYKIGNNIFVGDTLFSPKRGTGRADFPEGSAESQYNSIMALFRLGDTTKVYLCHDYPNEHEEPEICSTVQIQKSDNIMLNNRISEHDYVLARQKRDESLPTPKLLNVAIPFNLTGSLIS</sequence>
<organism evidence="3 4">
    <name type="scientific">Vibrio marisflavi CECT 7928</name>
    <dbReference type="NCBI Taxonomy" id="634439"/>
    <lineage>
        <taxon>Bacteria</taxon>
        <taxon>Pseudomonadati</taxon>
        <taxon>Pseudomonadota</taxon>
        <taxon>Gammaproteobacteria</taxon>
        <taxon>Vibrionales</taxon>
        <taxon>Vibrionaceae</taxon>
        <taxon>Vibrio</taxon>
    </lineage>
</organism>
<dbReference type="InterPro" id="IPR001279">
    <property type="entry name" value="Metallo-B-lactamas"/>
</dbReference>
<keyword evidence="3" id="KW-0378">Hydrolase</keyword>
<dbReference type="CDD" id="cd07724">
    <property type="entry name" value="POD-like_MBL-fold"/>
    <property type="match status" value="1"/>
</dbReference>
<dbReference type="EMBL" id="CAKLDM010000002">
    <property type="protein sequence ID" value="CAH0539295.1"/>
    <property type="molecule type" value="Genomic_DNA"/>
</dbReference>
<keyword evidence="1" id="KW-0479">Metal-binding</keyword>
<evidence type="ECO:0000313" key="4">
    <source>
        <dbReference type="Proteomes" id="UP000838748"/>
    </source>
</evidence>
<dbReference type="InterPro" id="IPR044528">
    <property type="entry name" value="POD-like_MBL-fold"/>
</dbReference>
<dbReference type="EC" id="3.-.-.-" evidence="3"/>
<dbReference type="SUPFAM" id="SSF56281">
    <property type="entry name" value="Metallo-hydrolase/oxidoreductase"/>
    <property type="match status" value="1"/>
</dbReference>
<proteinExistence type="predicted"/>
<dbReference type="PANTHER" id="PTHR43084">
    <property type="entry name" value="PERSULFIDE DIOXYGENASE ETHE1"/>
    <property type="match status" value="1"/>
</dbReference>
<dbReference type="PANTHER" id="PTHR43084:SF1">
    <property type="entry name" value="PERSULFIDE DIOXYGENASE ETHE1, MITOCHONDRIAL"/>
    <property type="match status" value="1"/>
</dbReference>
<accession>A0ABM9A3K0</accession>
<dbReference type="Pfam" id="PF00753">
    <property type="entry name" value="Lactamase_B"/>
    <property type="match status" value="1"/>
</dbReference>